<evidence type="ECO:0000256" key="2">
    <source>
        <dbReference type="ARBA" id="ARBA00011738"/>
    </source>
</evidence>
<keyword evidence="6 10" id="KW-0067">ATP-binding</keyword>
<protein>
    <recommendedName>
        <fullName evidence="10">Histidine--tRNA ligase</fullName>
        <ecNumber evidence="10">6.1.1.21</ecNumber>
    </recommendedName>
    <alternativeName>
        <fullName evidence="10">Histidyl-tRNA synthetase</fullName>
        <shortName evidence="10">HisRS</shortName>
    </alternativeName>
</protein>
<evidence type="ECO:0000256" key="5">
    <source>
        <dbReference type="ARBA" id="ARBA00022741"/>
    </source>
</evidence>
<dbReference type="InterPro" id="IPR004154">
    <property type="entry name" value="Anticodon-bd"/>
</dbReference>
<dbReference type="PANTHER" id="PTHR43707:SF1">
    <property type="entry name" value="HISTIDINE--TRNA LIGASE, MITOCHONDRIAL-RELATED"/>
    <property type="match status" value="1"/>
</dbReference>
<dbReference type="RefSeq" id="WP_263710332.1">
    <property type="nucleotide sequence ID" value="NZ_JAOWKX010000001.1"/>
</dbReference>
<evidence type="ECO:0000256" key="4">
    <source>
        <dbReference type="ARBA" id="ARBA00022598"/>
    </source>
</evidence>
<keyword evidence="3 10" id="KW-0963">Cytoplasm</keyword>
<feature type="domain" description="Aminoacyl-transfer RNA synthetases class-II family profile" evidence="11">
    <location>
        <begin position="1"/>
        <end position="326"/>
    </location>
</feature>
<evidence type="ECO:0000256" key="1">
    <source>
        <dbReference type="ARBA" id="ARBA00008226"/>
    </source>
</evidence>
<dbReference type="SUPFAM" id="SSF55681">
    <property type="entry name" value="Class II aaRS and biotin synthetases"/>
    <property type="match status" value="1"/>
</dbReference>
<proteinExistence type="inferred from homology"/>
<dbReference type="EC" id="6.1.1.21" evidence="10"/>
<accession>A0ABT3A3D8</accession>
<sequence length="425" mass="47976">MAKQIQAIRGMNDCLPDQTGIWQWVEDKIRSVVASYGYQEIRTPIVESTDLFKRSIGEVTDIVEKEMYTFDDRNGDSLTLRPENTASCVRAGNEHGLIYNQQQRLWYMGPMFRHEKPQKGRYRQFHQFGVETFGLEGPDIDAEVIQLSARLWKVFGIAEHVTLEINSLGTNEARANYRDALVAFLTEHKSVLDEDSLRRLESNPLRVLDSKDASVQAILKEAPSLFDYLDDESKQHFEGLCERLDKSGIKYRVNPTLVRGLDYYNRTVFEWVTDSLGSQGTVCAGGRYDGLVEQLGGKSSPAVGFAMGIERLVLLLQTLELTSDVPAPIDLYVTAMGDLAEAYATDVAEMLRDEMPTLRIQRHCGGGNFKKQMKRADKSGAVLSLIIGESEAQQNCVGLKHMREDKEQETLTREALLAALRTYFK</sequence>
<dbReference type="NCBIfam" id="TIGR00442">
    <property type="entry name" value="hisS"/>
    <property type="match status" value="1"/>
</dbReference>
<dbReference type="PROSITE" id="PS50862">
    <property type="entry name" value="AA_TRNA_LIGASE_II"/>
    <property type="match status" value="1"/>
</dbReference>
<organism evidence="12 13">
    <name type="scientific">Fluctibacter corallii</name>
    <dbReference type="NCBI Taxonomy" id="2984329"/>
    <lineage>
        <taxon>Bacteria</taxon>
        <taxon>Pseudomonadati</taxon>
        <taxon>Pseudomonadota</taxon>
        <taxon>Gammaproteobacteria</taxon>
        <taxon>Alteromonadales</taxon>
        <taxon>Alteromonadaceae</taxon>
        <taxon>Fluctibacter</taxon>
    </lineage>
</organism>
<dbReference type="CDD" id="cd00859">
    <property type="entry name" value="HisRS_anticodon"/>
    <property type="match status" value="1"/>
</dbReference>
<evidence type="ECO:0000259" key="11">
    <source>
        <dbReference type="PROSITE" id="PS50862"/>
    </source>
</evidence>
<dbReference type="InterPro" id="IPR036621">
    <property type="entry name" value="Anticodon-bd_dom_sf"/>
</dbReference>
<keyword evidence="8 10" id="KW-0030">Aminoacyl-tRNA synthetase</keyword>
<comment type="subunit">
    <text evidence="2 10">Homodimer.</text>
</comment>
<dbReference type="InterPro" id="IPR045864">
    <property type="entry name" value="aa-tRNA-synth_II/BPL/LPL"/>
</dbReference>
<reference evidence="12 13" key="1">
    <citation type="submission" date="2022-10" db="EMBL/GenBank/DDBJ databases">
        <title>Aestuariibacter sp. AA17 isolated from Montipora capitata coral fragment.</title>
        <authorList>
            <person name="Emsley S.A."/>
            <person name="Pfannmuller K.M."/>
            <person name="Loughran R.M."/>
            <person name="Shlafstein M."/>
            <person name="Papke E."/>
            <person name="Saw J.H."/>
            <person name="Ushijima B."/>
            <person name="Videau P."/>
        </authorList>
    </citation>
    <scope>NUCLEOTIDE SEQUENCE [LARGE SCALE GENOMIC DNA]</scope>
    <source>
        <strain evidence="12 13">AA17</strain>
    </source>
</reference>
<dbReference type="Proteomes" id="UP001652504">
    <property type="component" value="Unassembled WGS sequence"/>
</dbReference>
<keyword evidence="4 10" id="KW-0436">Ligase</keyword>
<evidence type="ECO:0000256" key="3">
    <source>
        <dbReference type="ARBA" id="ARBA00022490"/>
    </source>
</evidence>
<dbReference type="PANTHER" id="PTHR43707">
    <property type="entry name" value="HISTIDYL-TRNA SYNTHETASE"/>
    <property type="match status" value="1"/>
</dbReference>
<dbReference type="Pfam" id="PF03129">
    <property type="entry name" value="HGTP_anticodon"/>
    <property type="match status" value="1"/>
</dbReference>
<gene>
    <name evidence="10 12" type="primary">hisS</name>
    <name evidence="12" type="ORF">OE749_00260</name>
</gene>
<evidence type="ECO:0000256" key="10">
    <source>
        <dbReference type="HAMAP-Rule" id="MF_00127"/>
    </source>
</evidence>
<name>A0ABT3A3D8_9ALTE</name>
<comment type="subcellular location">
    <subcellularLocation>
        <location evidence="10">Cytoplasm</location>
    </subcellularLocation>
</comment>
<dbReference type="InterPro" id="IPR015807">
    <property type="entry name" value="His-tRNA-ligase"/>
</dbReference>
<evidence type="ECO:0000256" key="9">
    <source>
        <dbReference type="ARBA" id="ARBA00047639"/>
    </source>
</evidence>
<evidence type="ECO:0000256" key="8">
    <source>
        <dbReference type="ARBA" id="ARBA00023146"/>
    </source>
</evidence>
<comment type="caution">
    <text evidence="12">The sequence shown here is derived from an EMBL/GenBank/DDBJ whole genome shotgun (WGS) entry which is preliminary data.</text>
</comment>
<dbReference type="Pfam" id="PF13393">
    <property type="entry name" value="tRNA-synt_His"/>
    <property type="match status" value="1"/>
</dbReference>
<dbReference type="Gene3D" id="3.30.930.10">
    <property type="entry name" value="Bira Bifunctional Protein, Domain 2"/>
    <property type="match status" value="1"/>
</dbReference>
<dbReference type="SUPFAM" id="SSF52954">
    <property type="entry name" value="Class II aaRS ABD-related"/>
    <property type="match status" value="1"/>
</dbReference>
<dbReference type="InterPro" id="IPR041715">
    <property type="entry name" value="HisRS-like_core"/>
</dbReference>
<dbReference type="Gene3D" id="3.40.50.800">
    <property type="entry name" value="Anticodon-binding domain"/>
    <property type="match status" value="1"/>
</dbReference>
<keyword evidence="5 10" id="KW-0547">Nucleotide-binding</keyword>
<dbReference type="PIRSF" id="PIRSF001549">
    <property type="entry name" value="His-tRNA_synth"/>
    <property type="match status" value="1"/>
</dbReference>
<dbReference type="InterPro" id="IPR006195">
    <property type="entry name" value="aa-tRNA-synth_II"/>
</dbReference>
<comment type="catalytic activity">
    <reaction evidence="9 10">
        <text>tRNA(His) + L-histidine + ATP = L-histidyl-tRNA(His) + AMP + diphosphate + H(+)</text>
        <dbReference type="Rhea" id="RHEA:17313"/>
        <dbReference type="Rhea" id="RHEA-COMP:9665"/>
        <dbReference type="Rhea" id="RHEA-COMP:9689"/>
        <dbReference type="ChEBI" id="CHEBI:15378"/>
        <dbReference type="ChEBI" id="CHEBI:30616"/>
        <dbReference type="ChEBI" id="CHEBI:33019"/>
        <dbReference type="ChEBI" id="CHEBI:57595"/>
        <dbReference type="ChEBI" id="CHEBI:78442"/>
        <dbReference type="ChEBI" id="CHEBI:78527"/>
        <dbReference type="ChEBI" id="CHEBI:456215"/>
        <dbReference type="EC" id="6.1.1.21"/>
    </reaction>
</comment>
<dbReference type="EMBL" id="JAOWKX010000001">
    <property type="protein sequence ID" value="MCV2883127.1"/>
    <property type="molecule type" value="Genomic_DNA"/>
</dbReference>
<comment type="similarity">
    <text evidence="1 10">Belongs to the class-II aminoacyl-tRNA synthetase family.</text>
</comment>
<evidence type="ECO:0000313" key="13">
    <source>
        <dbReference type="Proteomes" id="UP001652504"/>
    </source>
</evidence>
<keyword evidence="7 10" id="KW-0648">Protein biosynthesis</keyword>
<dbReference type="InterPro" id="IPR033656">
    <property type="entry name" value="HisRS_anticodon"/>
</dbReference>
<evidence type="ECO:0000313" key="12">
    <source>
        <dbReference type="EMBL" id="MCV2883127.1"/>
    </source>
</evidence>
<dbReference type="CDD" id="cd00773">
    <property type="entry name" value="HisRS-like_core"/>
    <property type="match status" value="1"/>
</dbReference>
<dbReference type="HAMAP" id="MF_00127">
    <property type="entry name" value="His_tRNA_synth"/>
    <property type="match status" value="1"/>
</dbReference>
<evidence type="ECO:0000256" key="6">
    <source>
        <dbReference type="ARBA" id="ARBA00022840"/>
    </source>
</evidence>
<dbReference type="InterPro" id="IPR004516">
    <property type="entry name" value="HisRS/HisZ"/>
</dbReference>
<keyword evidence="13" id="KW-1185">Reference proteome</keyword>
<evidence type="ECO:0000256" key="7">
    <source>
        <dbReference type="ARBA" id="ARBA00022917"/>
    </source>
</evidence>
<dbReference type="GO" id="GO:0004821">
    <property type="term" value="F:histidine-tRNA ligase activity"/>
    <property type="evidence" value="ECO:0007669"/>
    <property type="project" value="UniProtKB-EC"/>
</dbReference>